<gene>
    <name evidence="8" type="ORF">GTZ99_02100</name>
</gene>
<protein>
    <submittedName>
        <fullName evidence="8">Tannase/feruloyl esterase family alpha/beta hydrolase</fullName>
    </submittedName>
</protein>
<accession>A0ABW9X9Z2</accession>
<dbReference type="SUPFAM" id="SSF53474">
    <property type="entry name" value="alpha/beta-Hydrolases"/>
    <property type="match status" value="1"/>
</dbReference>
<sequence>MCRVEGAIEGNIGVEAWLPLDWNGRLLAGGVGGPAGQFNYRDMSRRAQEGFATFSTDSGHKKAFERWMSLPKARVDYEHRATHLSTLAVKAVAEAFYGRAPGKAYFLGCSGGGRQGLKEMQQYPGDYDGIIAGAPGPDMPRQSVRMLWFALQAKRSPAGALNDADWDLYEKTAVSQCDGLDGVKDGVIAYPPACRVDISRLACAPGGAAGNGGGTCLSAPKLAMLRQIISPMPDEHGRPMDRGLFAGVRTRPGPPSPLLRQMWADGVYDNPDWNEDTFRRTHDLNAAYRLMPQLAANSTAIGPFVARGAKAIIYQGWADPSTNAGPTLDYYDALTRARGGRAALGQSVRLFMVPGMYHCRGGAGPDAFGGSGHETWPGNPQRDMLWALIDWVEQGRAPDTIIATGQRKAGVGAGAYTRPICAYPMRAEYAGRGGDIWDAASYRCAMPKARSSPWAKGGA</sequence>
<comment type="caution">
    <text evidence="8">The sequence shown here is derived from an EMBL/GenBank/DDBJ whole genome shotgun (WGS) entry which is preliminary data.</text>
</comment>
<evidence type="ECO:0000256" key="1">
    <source>
        <dbReference type="ARBA" id="ARBA00006249"/>
    </source>
</evidence>
<keyword evidence="5 8" id="KW-0378">Hydrolase</keyword>
<dbReference type="Proteomes" id="UP000753724">
    <property type="component" value="Unassembled WGS sequence"/>
</dbReference>
<evidence type="ECO:0000256" key="3">
    <source>
        <dbReference type="ARBA" id="ARBA00022723"/>
    </source>
</evidence>
<comment type="similarity">
    <text evidence="1">Belongs to the tannase family.</text>
</comment>
<keyword evidence="7" id="KW-1015">Disulfide bond</keyword>
<dbReference type="InterPro" id="IPR029058">
    <property type="entry name" value="AB_hydrolase_fold"/>
</dbReference>
<dbReference type="Pfam" id="PF07519">
    <property type="entry name" value="Tannase"/>
    <property type="match status" value="2"/>
</dbReference>
<dbReference type="EMBL" id="JAAAPO010000001">
    <property type="protein sequence ID" value="NBC35345.1"/>
    <property type="molecule type" value="Genomic_DNA"/>
</dbReference>
<keyword evidence="4" id="KW-0732">Signal</keyword>
<dbReference type="PANTHER" id="PTHR33938:SF15">
    <property type="entry name" value="FERULOYL ESTERASE B-RELATED"/>
    <property type="match status" value="1"/>
</dbReference>
<keyword evidence="3" id="KW-0479">Metal-binding</keyword>
<evidence type="ECO:0000313" key="8">
    <source>
        <dbReference type="EMBL" id="NBC35345.1"/>
    </source>
</evidence>
<evidence type="ECO:0000256" key="6">
    <source>
        <dbReference type="ARBA" id="ARBA00022837"/>
    </source>
</evidence>
<dbReference type="GO" id="GO:0016787">
    <property type="term" value="F:hydrolase activity"/>
    <property type="evidence" value="ECO:0007669"/>
    <property type="project" value="UniProtKB-KW"/>
</dbReference>
<reference evidence="9" key="1">
    <citation type="submission" date="2020-01" db="EMBL/GenBank/DDBJ databases">
        <title>Sphingomonas sp. strain CSW-10.</title>
        <authorList>
            <person name="Chen W.-M."/>
        </authorList>
    </citation>
    <scope>NUCLEOTIDE SEQUENCE [LARGE SCALE GENOMIC DNA]</scope>
    <source>
        <strain evidence="9">FSY-8</strain>
    </source>
</reference>
<evidence type="ECO:0000256" key="7">
    <source>
        <dbReference type="ARBA" id="ARBA00023157"/>
    </source>
</evidence>
<name>A0ABW9X9Z2_9SPHN</name>
<evidence type="ECO:0000256" key="2">
    <source>
        <dbReference type="ARBA" id="ARBA00022487"/>
    </source>
</evidence>
<keyword evidence="6" id="KW-0106">Calcium</keyword>
<evidence type="ECO:0000256" key="4">
    <source>
        <dbReference type="ARBA" id="ARBA00022729"/>
    </source>
</evidence>
<evidence type="ECO:0000313" key="9">
    <source>
        <dbReference type="Proteomes" id="UP000753724"/>
    </source>
</evidence>
<dbReference type="Gene3D" id="3.40.50.1820">
    <property type="entry name" value="alpha/beta hydrolase"/>
    <property type="match status" value="1"/>
</dbReference>
<dbReference type="PANTHER" id="PTHR33938">
    <property type="entry name" value="FERULOYL ESTERASE B-RELATED"/>
    <property type="match status" value="1"/>
</dbReference>
<evidence type="ECO:0000256" key="5">
    <source>
        <dbReference type="ARBA" id="ARBA00022801"/>
    </source>
</evidence>
<dbReference type="InterPro" id="IPR011118">
    <property type="entry name" value="Tannase/feruloyl_esterase"/>
</dbReference>
<keyword evidence="9" id="KW-1185">Reference proteome</keyword>
<proteinExistence type="inferred from homology"/>
<keyword evidence="2" id="KW-0719">Serine esterase</keyword>
<organism evidence="8 9">
    <name type="scientific">Novosphingobium ovatum</name>
    <dbReference type="NCBI Taxonomy" id="1908523"/>
    <lineage>
        <taxon>Bacteria</taxon>
        <taxon>Pseudomonadati</taxon>
        <taxon>Pseudomonadota</taxon>
        <taxon>Alphaproteobacteria</taxon>
        <taxon>Sphingomonadales</taxon>
        <taxon>Sphingomonadaceae</taxon>
        <taxon>Novosphingobium</taxon>
    </lineage>
</organism>